<gene>
    <name evidence="1" type="ORF">TraAM80_06393</name>
</gene>
<evidence type="ECO:0000313" key="2">
    <source>
        <dbReference type="Proteomes" id="UP000283634"/>
    </source>
</evidence>
<accession>A0A3R7K6D4</accession>
<sequence>MILPGVYMLRGCTASSQGRQVVSIDASRPQLEFILDEIEAMERHVKKLRESNDEIRGYLRSSNSVTECKNALSTSGTEILVCDTEDINTVLTDALRENEVLISSKEQELNELKKMVQSNRCACSYHLVRESGVKNSVPGDASSTVSPEVGEAADEMSNAHFLL</sequence>
<dbReference type="EMBL" id="MKGL01000230">
    <property type="protein sequence ID" value="RNF02496.1"/>
    <property type="molecule type" value="Genomic_DNA"/>
</dbReference>
<organism evidence="1 2">
    <name type="scientific">Trypanosoma rangeli</name>
    <dbReference type="NCBI Taxonomy" id="5698"/>
    <lineage>
        <taxon>Eukaryota</taxon>
        <taxon>Discoba</taxon>
        <taxon>Euglenozoa</taxon>
        <taxon>Kinetoplastea</taxon>
        <taxon>Metakinetoplastina</taxon>
        <taxon>Trypanosomatida</taxon>
        <taxon>Trypanosomatidae</taxon>
        <taxon>Trypanosoma</taxon>
        <taxon>Herpetosoma</taxon>
    </lineage>
</organism>
<keyword evidence="2" id="KW-1185">Reference proteome</keyword>
<dbReference type="GeneID" id="40330326"/>
<reference evidence="1 2" key="1">
    <citation type="journal article" date="2018" name="BMC Genomics">
        <title>Genomic comparison of Trypanosoma conorhini and Trypanosoma rangeli to Trypanosoma cruzi strains of high and low virulence.</title>
        <authorList>
            <person name="Bradwell K.R."/>
            <person name="Koparde V.N."/>
            <person name="Matveyev A.V."/>
            <person name="Serrano M.G."/>
            <person name="Alves J.M."/>
            <person name="Parikh H."/>
            <person name="Huang B."/>
            <person name="Lee V."/>
            <person name="Espinosa-Alvarez O."/>
            <person name="Ortiz P.A."/>
            <person name="Costa-Martins A.G."/>
            <person name="Teixeira M.M."/>
            <person name="Buck G.A."/>
        </authorList>
    </citation>
    <scope>NUCLEOTIDE SEQUENCE [LARGE SCALE GENOMIC DNA]</scope>
    <source>
        <strain evidence="1 2">AM80</strain>
    </source>
</reference>
<comment type="caution">
    <text evidence="1">The sequence shown here is derived from an EMBL/GenBank/DDBJ whole genome shotgun (WGS) entry which is preliminary data.</text>
</comment>
<proteinExistence type="predicted"/>
<protein>
    <submittedName>
        <fullName evidence="1">Uncharacterized protein</fullName>
    </submittedName>
</protein>
<dbReference type="RefSeq" id="XP_029236952.1">
    <property type="nucleotide sequence ID" value="XM_029383239.1"/>
</dbReference>
<name>A0A3R7K6D4_TRYRA</name>
<evidence type="ECO:0000313" key="1">
    <source>
        <dbReference type="EMBL" id="RNF02496.1"/>
    </source>
</evidence>
<dbReference type="OMA" id="DWGDMVL"/>
<dbReference type="Proteomes" id="UP000283634">
    <property type="component" value="Unassembled WGS sequence"/>
</dbReference>
<dbReference type="AlphaFoldDB" id="A0A3R7K6D4"/>
<dbReference type="OrthoDB" id="262426at2759"/>